<protein>
    <submittedName>
        <fullName evidence="3">SMP-30/gluconolactonase/LRE family protein</fullName>
    </submittedName>
</protein>
<dbReference type="RefSeq" id="WP_031382880.1">
    <property type="nucleotide sequence ID" value="NZ_BAABKI010000013.1"/>
</dbReference>
<evidence type="ECO:0000256" key="1">
    <source>
        <dbReference type="ARBA" id="ARBA00008853"/>
    </source>
</evidence>
<dbReference type="InterPro" id="IPR011042">
    <property type="entry name" value="6-blade_b-propeller_TolB-like"/>
</dbReference>
<organism evidence="3 4">
    <name type="scientific">Modicisalibacter zincidurans</name>
    <dbReference type="NCBI Taxonomy" id="1178777"/>
    <lineage>
        <taxon>Bacteria</taxon>
        <taxon>Pseudomonadati</taxon>
        <taxon>Pseudomonadota</taxon>
        <taxon>Gammaproteobacteria</taxon>
        <taxon>Oceanospirillales</taxon>
        <taxon>Halomonadaceae</taxon>
        <taxon>Modicisalibacter</taxon>
    </lineage>
</organism>
<gene>
    <name evidence="3" type="ORF">GCM10023342_13480</name>
</gene>
<dbReference type="PRINTS" id="PR01790">
    <property type="entry name" value="SMP30FAMILY"/>
</dbReference>
<evidence type="ECO:0000259" key="2">
    <source>
        <dbReference type="Pfam" id="PF08450"/>
    </source>
</evidence>
<sequence>MSAPAVAVALDMSLGESPVWDAANESLHWVDINRGLVYGWRPGSDAAPYSVALGEPLGCLALGDAGLIVAARSGIYRLDPGSGEKTRIVANPEWLDGAGNRFNDGRCDPLGRFWVGTIDATEAAPSASLYRLDGERLTSVKGALAISNGLAFSPDGRFAYHSDSPTRQVWRYAFDAERGTLEAGEPWIDLADHDLPGVPDGAAVDSRGDYWCALYGGGRIARFDRHGAFLESHALPCPHPTMVAFGGTDRRTLYITTATQHLSDAEKRQWPSAGSLFAMPAPNPGLIEPRVTR</sequence>
<dbReference type="SUPFAM" id="SSF63829">
    <property type="entry name" value="Calcium-dependent phosphotriesterase"/>
    <property type="match status" value="1"/>
</dbReference>
<proteinExistence type="inferred from homology"/>
<keyword evidence="4" id="KW-1185">Reference proteome</keyword>
<dbReference type="Pfam" id="PF08450">
    <property type="entry name" value="SGL"/>
    <property type="match status" value="1"/>
</dbReference>
<dbReference type="Gene3D" id="2.120.10.30">
    <property type="entry name" value="TolB, C-terminal domain"/>
    <property type="match status" value="1"/>
</dbReference>
<evidence type="ECO:0000313" key="3">
    <source>
        <dbReference type="EMBL" id="GAA5173833.1"/>
    </source>
</evidence>
<name>A0ABP9RB06_9GAMM</name>
<evidence type="ECO:0000313" key="4">
    <source>
        <dbReference type="Proteomes" id="UP001500074"/>
    </source>
</evidence>
<dbReference type="InterPro" id="IPR013658">
    <property type="entry name" value="SGL"/>
</dbReference>
<dbReference type="PANTHER" id="PTHR10907:SF47">
    <property type="entry name" value="REGUCALCIN"/>
    <property type="match status" value="1"/>
</dbReference>
<feature type="domain" description="SMP-30/Gluconolactonase/LRE-like region" evidence="2">
    <location>
        <begin position="14"/>
        <end position="259"/>
    </location>
</feature>
<dbReference type="EMBL" id="BAABKI010000013">
    <property type="protein sequence ID" value="GAA5173833.1"/>
    <property type="molecule type" value="Genomic_DNA"/>
</dbReference>
<dbReference type="PANTHER" id="PTHR10907">
    <property type="entry name" value="REGUCALCIN"/>
    <property type="match status" value="1"/>
</dbReference>
<comment type="caution">
    <text evidence="3">The sequence shown here is derived from an EMBL/GenBank/DDBJ whole genome shotgun (WGS) entry which is preliminary data.</text>
</comment>
<comment type="similarity">
    <text evidence="1">Belongs to the SMP-30/CGR1 family.</text>
</comment>
<accession>A0ABP9RB06</accession>
<dbReference type="Proteomes" id="UP001500074">
    <property type="component" value="Unassembled WGS sequence"/>
</dbReference>
<dbReference type="InterPro" id="IPR005511">
    <property type="entry name" value="SMP-30"/>
</dbReference>
<reference evidence="4" key="1">
    <citation type="journal article" date="2019" name="Int. J. Syst. Evol. Microbiol.">
        <title>The Global Catalogue of Microorganisms (GCM) 10K type strain sequencing project: providing services to taxonomists for standard genome sequencing and annotation.</title>
        <authorList>
            <consortium name="The Broad Institute Genomics Platform"/>
            <consortium name="The Broad Institute Genome Sequencing Center for Infectious Disease"/>
            <person name="Wu L."/>
            <person name="Ma J."/>
        </authorList>
    </citation>
    <scope>NUCLEOTIDE SEQUENCE [LARGE SCALE GENOMIC DNA]</scope>
    <source>
        <strain evidence="4">JCM 18472</strain>
    </source>
</reference>